<dbReference type="Gene3D" id="2.40.128.20">
    <property type="match status" value="1"/>
</dbReference>
<name>A0A667Y221_9TELE</name>
<feature type="chain" id="PRO_5025468318" description="Apolipoprotein M" evidence="5">
    <location>
        <begin position="20"/>
        <end position="165"/>
    </location>
</feature>
<organism evidence="6 7">
    <name type="scientific">Myripristis murdjan</name>
    <name type="common">pinecone soldierfish</name>
    <dbReference type="NCBI Taxonomy" id="586833"/>
    <lineage>
        <taxon>Eukaryota</taxon>
        <taxon>Metazoa</taxon>
        <taxon>Chordata</taxon>
        <taxon>Craniata</taxon>
        <taxon>Vertebrata</taxon>
        <taxon>Euteleostomi</taxon>
        <taxon>Actinopterygii</taxon>
        <taxon>Neopterygii</taxon>
        <taxon>Teleostei</taxon>
        <taxon>Neoteleostei</taxon>
        <taxon>Acanthomorphata</taxon>
        <taxon>Holocentriformes</taxon>
        <taxon>Holocentridae</taxon>
        <taxon>Myripristis</taxon>
    </lineage>
</organism>
<evidence type="ECO:0000313" key="7">
    <source>
        <dbReference type="Proteomes" id="UP000472263"/>
    </source>
</evidence>
<dbReference type="PANTHER" id="PTHR11967">
    <property type="entry name" value="ALPHA-1-ACID GLYCOPROTEIN"/>
    <property type="match status" value="1"/>
</dbReference>
<dbReference type="AlphaFoldDB" id="A0A667Y221"/>
<keyword evidence="2" id="KW-0964">Secreted</keyword>
<keyword evidence="3 5" id="KW-0732">Signal</keyword>
<dbReference type="Ensembl" id="ENSMMDT00005024469.1">
    <property type="protein sequence ID" value="ENSMMDP00005023955.1"/>
    <property type="gene ID" value="ENSMMDG00005011555.1"/>
</dbReference>
<feature type="signal peptide" evidence="5">
    <location>
        <begin position="1"/>
        <end position="19"/>
    </location>
</feature>
<reference evidence="6" key="2">
    <citation type="submission" date="2025-08" db="UniProtKB">
        <authorList>
            <consortium name="Ensembl"/>
        </authorList>
    </citation>
    <scope>IDENTIFICATION</scope>
</reference>
<evidence type="ECO:0000313" key="6">
    <source>
        <dbReference type="Ensembl" id="ENSMMDP00005023955.1"/>
    </source>
</evidence>
<evidence type="ECO:0000256" key="5">
    <source>
        <dbReference type="SAM" id="SignalP"/>
    </source>
</evidence>
<dbReference type="GeneTree" id="ENSGT01030000236427"/>
<dbReference type="InParanoid" id="A0A667Y221"/>
<keyword evidence="4" id="KW-0325">Glycoprotein</keyword>
<proteinExistence type="predicted"/>
<dbReference type="InterPro" id="IPR012674">
    <property type="entry name" value="Calycin"/>
</dbReference>
<reference evidence="6" key="3">
    <citation type="submission" date="2025-09" db="UniProtKB">
        <authorList>
            <consortium name="Ensembl"/>
        </authorList>
    </citation>
    <scope>IDENTIFICATION</scope>
</reference>
<evidence type="ECO:0000256" key="3">
    <source>
        <dbReference type="ARBA" id="ARBA00022729"/>
    </source>
</evidence>
<accession>A0A667Y221</accession>
<dbReference type="GO" id="GO:0005576">
    <property type="term" value="C:extracellular region"/>
    <property type="evidence" value="ECO:0007669"/>
    <property type="project" value="UniProtKB-SubCell"/>
</dbReference>
<evidence type="ECO:0000256" key="4">
    <source>
        <dbReference type="ARBA" id="ARBA00023180"/>
    </source>
</evidence>
<dbReference type="PANTHER" id="PTHR11967:SF2">
    <property type="entry name" value="ALPHA-1-ACID GLYCOPROTEIN 1"/>
    <property type="match status" value="1"/>
</dbReference>
<protein>
    <recommendedName>
        <fullName evidence="8">Apolipoprotein M</fullName>
    </recommendedName>
</protein>
<keyword evidence="7" id="KW-1185">Reference proteome</keyword>
<evidence type="ECO:0008006" key="8">
    <source>
        <dbReference type="Google" id="ProtNLM"/>
    </source>
</evidence>
<evidence type="ECO:0000256" key="1">
    <source>
        <dbReference type="ARBA" id="ARBA00004613"/>
    </source>
</evidence>
<reference evidence="6" key="1">
    <citation type="submission" date="2019-06" db="EMBL/GenBank/DDBJ databases">
        <authorList>
            <consortium name="Wellcome Sanger Institute Data Sharing"/>
        </authorList>
    </citation>
    <scope>NUCLEOTIDE SEQUENCE [LARGE SCALE GENOMIC DNA]</scope>
</reference>
<dbReference type="Proteomes" id="UP000472263">
    <property type="component" value="Chromosome 11"/>
</dbReference>
<evidence type="ECO:0000256" key="2">
    <source>
        <dbReference type="ARBA" id="ARBA00022525"/>
    </source>
</evidence>
<dbReference type="SUPFAM" id="SSF50814">
    <property type="entry name" value="Lipocalins"/>
    <property type="match status" value="1"/>
</dbReference>
<sequence length="165" mass="18414">MCVRFSVCFLLAGLYLSSSAPTPEDCDHLVTPEPLNRTKLLGRWNLIAGFTDSEMFASMLKTVNSSWIKFTPSPSSNDTWIMAEELMMNGKCNSSRNTVTFDGNTMHVEHEDNMNSTAHVLQSCDKCLVFSISTTGPQLGVPAHSLYIVGRWGSVERVMRWVSAW</sequence>
<comment type="subcellular location">
    <subcellularLocation>
        <location evidence="1">Secreted</location>
    </subcellularLocation>
</comment>